<evidence type="ECO:0000256" key="1">
    <source>
        <dbReference type="SAM" id="SignalP"/>
    </source>
</evidence>
<dbReference type="AlphaFoldDB" id="A0A2M4D478"/>
<accession>A0A2M4D478</accession>
<sequence length="80" mass="8760">MTVMTVMMLLLLQGKGRENGCAANRNQCNGGFSSVTFESLRPGRPFYAGSTDACARVCVCVYTLTVDLRREHDNATTHKS</sequence>
<proteinExistence type="predicted"/>
<protein>
    <submittedName>
        <fullName evidence="2">Putative secreted protein</fullName>
    </submittedName>
</protein>
<name>A0A2M4D478_ANODA</name>
<feature type="chain" id="PRO_5014792184" evidence="1">
    <location>
        <begin position="17"/>
        <end position="80"/>
    </location>
</feature>
<organism evidence="2">
    <name type="scientific">Anopheles darlingi</name>
    <name type="common">Mosquito</name>
    <dbReference type="NCBI Taxonomy" id="43151"/>
    <lineage>
        <taxon>Eukaryota</taxon>
        <taxon>Metazoa</taxon>
        <taxon>Ecdysozoa</taxon>
        <taxon>Arthropoda</taxon>
        <taxon>Hexapoda</taxon>
        <taxon>Insecta</taxon>
        <taxon>Pterygota</taxon>
        <taxon>Neoptera</taxon>
        <taxon>Endopterygota</taxon>
        <taxon>Diptera</taxon>
        <taxon>Nematocera</taxon>
        <taxon>Culicoidea</taxon>
        <taxon>Culicidae</taxon>
        <taxon>Anophelinae</taxon>
        <taxon>Anopheles</taxon>
    </lineage>
</organism>
<evidence type="ECO:0000313" key="2">
    <source>
        <dbReference type="EMBL" id="MBW72356.1"/>
    </source>
</evidence>
<reference evidence="2" key="1">
    <citation type="submission" date="2018-01" db="EMBL/GenBank/DDBJ databases">
        <title>An insight into the sialome of Amazonian anophelines.</title>
        <authorList>
            <person name="Ribeiro J.M."/>
            <person name="Scarpassa V."/>
            <person name="Calvo E."/>
        </authorList>
    </citation>
    <scope>NUCLEOTIDE SEQUENCE</scope>
</reference>
<keyword evidence="1" id="KW-0732">Signal</keyword>
<feature type="signal peptide" evidence="1">
    <location>
        <begin position="1"/>
        <end position="16"/>
    </location>
</feature>
<dbReference type="EMBL" id="GGFL01008178">
    <property type="protein sequence ID" value="MBW72356.1"/>
    <property type="molecule type" value="Transcribed_RNA"/>
</dbReference>